<dbReference type="Pfam" id="PF03141">
    <property type="entry name" value="Methyltransf_29"/>
    <property type="match status" value="1"/>
</dbReference>
<keyword evidence="2" id="KW-0812">Transmembrane</keyword>
<evidence type="ECO:0000256" key="3">
    <source>
        <dbReference type="SAM" id="MobiDB-lite"/>
    </source>
</evidence>
<keyword evidence="2" id="KW-0735">Signal-anchor</keyword>
<organism evidence="4">
    <name type="scientific">Zea mays</name>
    <name type="common">Maize</name>
    <dbReference type="NCBI Taxonomy" id="4577"/>
    <lineage>
        <taxon>Eukaryota</taxon>
        <taxon>Viridiplantae</taxon>
        <taxon>Streptophyta</taxon>
        <taxon>Embryophyta</taxon>
        <taxon>Tracheophyta</taxon>
        <taxon>Spermatophyta</taxon>
        <taxon>Magnoliopsida</taxon>
        <taxon>Liliopsida</taxon>
        <taxon>Poales</taxon>
        <taxon>Poaceae</taxon>
        <taxon>PACMAD clade</taxon>
        <taxon>Panicoideae</taxon>
        <taxon>Andropogonodae</taxon>
        <taxon>Andropogoneae</taxon>
        <taxon>Tripsacinae</taxon>
        <taxon>Zea</taxon>
    </lineage>
</organism>
<dbReference type="GO" id="GO:0016020">
    <property type="term" value="C:membrane"/>
    <property type="evidence" value="ECO:0007669"/>
    <property type="project" value="UniProtKB-SubCell"/>
</dbReference>
<dbReference type="EC" id="2.1.1.-" evidence="2"/>
<evidence type="ECO:0000256" key="1">
    <source>
        <dbReference type="ARBA" id="ARBA00022603"/>
    </source>
</evidence>
<dbReference type="InterPro" id="IPR004159">
    <property type="entry name" value="Put_SAM_MeTrfase"/>
</dbReference>
<evidence type="ECO:0000313" key="4">
    <source>
        <dbReference type="EMBL" id="AQK73506.1"/>
    </source>
</evidence>
<keyword evidence="2" id="KW-0472">Membrane</keyword>
<comment type="similarity">
    <text evidence="2">Belongs to the methyltransferase superfamily.</text>
</comment>
<keyword evidence="1 2" id="KW-0489">Methyltransferase</keyword>
<dbReference type="EMBL" id="CM000781">
    <property type="protein sequence ID" value="AQK73506.1"/>
    <property type="molecule type" value="Genomic_DNA"/>
</dbReference>
<accession>A0A1D6HFU8</accession>
<keyword evidence="2" id="KW-0325">Glycoprotein</keyword>
<feature type="transmembrane region" description="Helical" evidence="2">
    <location>
        <begin position="21"/>
        <end position="41"/>
    </location>
</feature>
<feature type="region of interest" description="Disordered" evidence="3">
    <location>
        <begin position="101"/>
        <end position="120"/>
    </location>
</feature>
<dbReference type="GO" id="GO:0008168">
    <property type="term" value="F:methyltransferase activity"/>
    <property type="evidence" value="ECO:0007669"/>
    <property type="project" value="UniProtKB-UniRule"/>
</dbReference>
<dbReference type="AlphaFoldDB" id="A0A1D6HFU8"/>
<proteinExistence type="inferred from homology"/>
<gene>
    <name evidence="4" type="ORF">ZEAMMB73_Zm00001d017583</name>
</gene>
<evidence type="ECO:0000256" key="2">
    <source>
        <dbReference type="RuleBase" id="RU366043"/>
    </source>
</evidence>
<comment type="subcellular location">
    <subcellularLocation>
        <location evidence="2">Membrane</location>
        <topology evidence="2">Single-pass type II membrane protein</topology>
    </subcellularLocation>
</comment>
<dbReference type="GO" id="GO:0032259">
    <property type="term" value="P:methylation"/>
    <property type="evidence" value="ECO:0007669"/>
    <property type="project" value="UniProtKB-KW"/>
</dbReference>
<name>A0A1D6HFU8_MAIZE</name>
<sequence length="296" mass="32086">MGVRSAATKLHIPPSAARRPTFLPFVAVTLLCSASYLVGVWQHGGFASPSDRTAVSIATAVACTNTAATPKRRTRSRASSSSSGPPPLDFSTRHAAAALDAGTASSGGSSSSSSSAAPRRRRYPACPAKYSEYTPCEDVERSLRFPRDRLVYRERHCPASERERLRCLVPVPAGYRAPFPWPASRDVAWFANVPHKELTVEKAVQNWIRVDGDRLRFPGGGTMFPNGADAYIDDIGKLVPLHETTTAPSAPRSTPDAGWRAGARTCCRGTSWPCRSRRGTLTRRKCSSRWSAACRP</sequence>
<protein>
    <recommendedName>
        <fullName evidence="2">Methyltransferase</fullName>
        <ecNumber evidence="2">2.1.1.-</ecNumber>
    </recommendedName>
</protein>
<keyword evidence="2 4" id="KW-0808">Transferase</keyword>
<keyword evidence="2" id="KW-1133">Transmembrane helix</keyword>
<dbReference type="PANTHER" id="PTHR10108">
    <property type="entry name" value="SAM-DEPENDENT METHYLTRANSFERASE"/>
    <property type="match status" value="1"/>
</dbReference>
<reference evidence="4" key="1">
    <citation type="submission" date="2015-12" db="EMBL/GenBank/DDBJ databases">
        <title>Update maize B73 reference genome by single molecule sequencing technologies.</title>
        <authorList>
            <consortium name="Maize Genome Sequencing Project"/>
            <person name="Ware D."/>
        </authorList>
    </citation>
    <scope>NUCLEOTIDE SEQUENCE</scope>
    <source>
        <tissue evidence="4">Seedling</tissue>
    </source>
</reference>
<dbReference type="ExpressionAtlas" id="A0A1D6HFU8">
    <property type="expression patterns" value="baseline and differential"/>
</dbReference>
<feature type="region of interest" description="Disordered" evidence="3">
    <location>
        <begin position="66"/>
        <end position="91"/>
    </location>
</feature>
<dbReference type="PANTHER" id="PTHR10108:SF1064">
    <property type="entry name" value="METHYLTRANSFERASE"/>
    <property type="match status" value="1"/>
</dbReference>
<feature type="compositionally biased region" description="Low complexity" evidence="3">
    <location>
        <begin position="101"/>
        <end position="117"/>
    </location>
</feature>